<accession>A0A833WTK9</accession>
<dbReference type="Gramene" id="Jr16_07400_p1">
    <property type="protein sequence ID" value="cds.Jr16_07400_p1"/>
    <property type="gene ID" value="Jr16_07400"/>
</dbReference>
<reference evidence="2" key="2">
    <citation type="submission" date="2020-03" db="EMBL/GenBank/DDBJ databases">
        <title>Walnut 2.0.</title>
        <authorList>
            <person name="Marrano A."/>
            <person name="Britton M."/>
            <person name="Zimin A.V."/>
            <person name="Zaini P.A."/>
            <person name="Workman R."/>
            <person name="Puiu D."/>
            <person name="Bianco L."/>
            <person name="Allen B.J."/>
            <person name="Troggio M."/>
            <person name="Leslie C.A."/>
            <person name="Timp W."/>
            <person name="Dendekar A."/>
            <person name="Salzberg S.L."/>
            <person name="Neale D.B."/>
        </authorList>
    </citation>
    <scope>NUCLEOTIDE SEQUENCE</scope>
    <source>
        <tissue evidence="2">Leaves</tissue>
    </source>
</reference>
<dbReference type="Proteomes" id="UP000619265">
    <property type="component" value="Unassembled WGS sequence"/>
</dbReference>
<name>A0A833WTK9_JUGRE</name>
<dbReference type="AlphaFoldDB" id="A0A833WTK9"/>
<protein>
    <recommendedName>
        <fullName evidence="1">Reverse transcriptase Ty1/copia-type domain-containing protein</fullName>
    </recommendedName>
</protein>
<organism evidence="2 3">
    <name type="scientific">Juglans regia</name>
    <name type="common">English walnut</name>
    <dbReference type="NCBI Taxonomy" id="51240"/>
    <lineage>
        <taxon>Eukaryota</taxon>
        <taxon>Viridiplantae</taxon>
        <taxon>Streptophyta</taxon>
        <taxon>Embryophyta</taxon>
        <taxon>Tracheophyta</taxon>
        <taxon>Spermatophyta</taxon>
        <taxon>Magnoliopsida</taxon>
        <taxon>eudicotyledons</taxon>
        <taxon>Gunneridae</taxon>
        <taxon>Pentapetalae</taxon>
        <taxon>rosids</taxon>
        <taxon>fabids</taxon>
        <taxon>Fagales</taxon>
        <taxon>Juglandaceae</taxon>
        <taxon>Juglans</taxon>
    </lineage>
</organism>
<proteinExistence type="predicted"/>
<dbReference type="SUPFAM" id="SSF56672">
    <property type="entry name" value="DNA/RNA polymerases"/>
    <property type="match status" value="1"/>
</dbReference>
<evidence type="ECO:0000313" key="2">
    <source>
        <dbReference type="EMBL" id="KAF5442886.1"/>
    </source>
</evidence>
<reference evidence="2" key="1">
    <citation type="submission" date="2015-10" db="EMBL/GenBank/DDBJ databases">
        <authorList>
            <person name="Martinez-Garcia P.J."/>
            <person name="Crepeau M.W."/>
            <person name="Puiu D."/>
            <person name="Gonzalez-Ibeas D."/>
            <person name="Whalen J."/>
            <person name="Stevens K."/>
            <person name="Paul R."/>
            <person name="Butterfield T."/>
            <person name="Britton M."/>
            <person name="Reagan R."/>
            <person name="Chakraborty S."/>
            <person name="Walawage S.L."/>
            <person name="Vasquez-Gross H.A."/>
            <person name="Cardeno C."/>
            <person name="Famula R."/>
            <person name="Pratt K."/>
            <person name="Kuruganti S."/>
            <person name="Aradhya M.K."/>
            <person name="Leslie C.A."/>
            <person name="Dandekar A.M."/>
            <person name="Salzberg S.L."/>
            <person name="Wegrzyn J.L."/>
            <person name="Langley C.H."/>
            <person name="Neale D.B."/>
        </authorList>
    </citation>
    <scope>NUCLEOTIDE SEQUENCE</scope>
    <source>
        <tissue evidence="2">Leaves</tissue>
    </source>
</reference>
<dbReference type="Pfam" id="PF07727">
    <property type="entry name" value="RVT_2"/>
    <property type="match status" value="1"/>
</dbReference>
<feature type="domain" description="Reverse transcriptase Ty1/copia-type" evidence="1">
    <location>
        <begin position="2"/>
        <end position="104"/>
    </location>
</feature>
<comment type="caution">
    <text evidence="2">The sequence shown here is derived from an EMBL/GenBank/DDBJ whole genome shotgun (WGS) entry which is preliminary data.</text>
</comment>
<sequence>MGFQQSKADYSLFTKIGGSSFIALLVYIDDILIASNDMKFVELLKSLLDEKFKLKDLGKLKYFFCLEVAWSSAGISLCQREYSLEIVQDVGLLASKLVTFPMEKNIKLSKDVGDLLSDPTVYRRLIGRLFYVTLTRPDLCYSIIGLANTWLSLDSPIYKQPT</sequence>
<dbReference type="EMBL" id="LIHL02000016">
    <property type="protein sequence ID" value="KAF5442886.1"/>
    <property type="molecule type" value="Genomic_DNA"/>
</dbReference>
<evidence type="ECO:0000259" key="1">
    <source>
        <dbReference type="Pfam" id="PF07727"/>
    </source>
</evidence>
<dbReference type="InterPro" id="IPR013103">
    <property type="entry name" value="RVT_2"/>
</dbReference>
<gene>
    <name evidence="2" type="ORF">F2P56_035498</name>
</gene>
<evidence type="ECO:0000313" key="3">
    <source>
        <dbReference type="Proteomes" id="UP000619265"/>
    </source>
</evidence>
<dbReference type="InterPro" id="IPR043502">
    <property type="entry name" value="DNA/RNA_pol_sf"/>
</dbReference>